<dbReference type="AlphaFoldDB" id="A0A220TZR0"/>
<proteinExistence type="predicted"/>
<evidence type="ECO:0000313" key="5">
    <source>
        <dbReference type="Proteomes" id="UP000198312"/>
    </source>
</evidence>
<dbReference type="Gene3D" id="3.10.450.40">
    <property type="match status" value="2"/>
</dbReference>
<protein>
    <recommendedName>
        <fullName evidence="3">PepSY domain-containing protein</fullName>
    </recommendedName>
</protein>
<sequence length="192" mass="21273">MGKKKKITAGAIIAAAVLGFGIYNSSTSQAQASMSSDDIRKLVEDQYPGKITELELDKEKNKAVYEVEISGKDKEYELKLDGSTGEVLHLQEKPISKDQPDDTDADDDKDVKAEKQQNNDTKAANKAVIEYNKAEEIARKEFDGKVTSIELDEDDGHLIYEVEVKKGKKEAEIDINAYTGEVIVVSIEQDED</sequence>
<dbReference type="Proteomes" id="UP000198312">
    <property type="component" value="Chromosome"/>
</dbReference>
<dbReference type="EMBL" id="CP022315">
    <property type="protein sequence ID" value="ASK61269.1"/>
    <property type="molecule type" value="Genomic_DNA"/>
</dbReference>
<feature type="chain" id="PRO_5039499041" description="PepSY domain-containing protein" evidence="2">
    <location>
        <begin position="31"/>
        <end position="192"/>
    </location>
</feature>
<accession>A0A220TZR0</accession>
<gene>
    <name evidence="4" type="ORF">CFK37_03280</name>
</gene>
<feature type="compositionally biased region" description="Basic and acidic residues" evidence="1">
    <location>
        <begin position="89"/>
        <end position="100"/>
    </location>
</feature>
<keyword evidence="5" id="KW-1185">Reference proteome</keyword>
<dbReference type="KEGG" id="vil:CFK37_03280"/>
<keyword evidence="2" id="KW-0732">Signal</keyword>
<dbReference type="OrthoDB" id="5361545at2"/>
<organism evidence="4 5">
    <name type="scientific">Virgibacillus phasianinus</name>
    <dbReference type="NCBI Taxonomy" id="2017483"/>
    <lineage>
        <taxon>Bacteria</taxon>
        <taxon>Bacillati</taxon>
        <taxon>Bacillota</taxon>
        <taxon>Bacilli</taxon>
        <taxon>Bacillales</taxon>
        <taxon>Bacillaceae</taxon>
        <taxon>Virgibacillus</taxon>
    </lineage>
</organism>
<dbReference type="RefSeq" id="WP_089060547.1">
    <property type="nucleotide sequence ID" value="NZ_CP022315.1"/>
</dbReference>
<name>A0A220TZR0_9BACI</name>
<reference evidence="4 5" key="1">
    <citation type="submission" date="2017-07" db="EMBL/GenBank/DDBJ databases">
        <title>Virgibacillus sp. LM2416.</title>
        <authorList>
            <person name="Tak E.J."/>
            <person name="Bae J.-W."/>
        </authorList>
    </citation>
    <scope>NUCLEOTIDE SEQUENCE [LARGE SCALE GENOMIC DNA]</scope>
    <source>
        <strain evidence="4 5">LM2416</strain>
    </source>
</reference>
<evidence type="ECO:0000313" key="4">
    <source>
        <dbReference type="EMBL" id="ASK61269.1"/>
    </source>
</evidence>
<evidence type="ECO:0000259" key="3">
    <source>
        <dbReference type="Pfam" id="PF03413"/>
    </source>
</evidence>
<dbReference type="InterPro" id="IPR025711">
    <property type="entry name" value="PepSY"/>
</dbReference>
<evidence type="ECO:0000256" key="2">
    <source>
        <dbReference type="SAM" id="SignalP"/>
    </source>
</evidence>
<feature type="region of interest" description="Disordered" evidence="1">
    <location>
        <begin position="89"/>
        <end position="124"/>
    </location>
</feature>
<feature type="domain" description="PepSY" evidence="3">
    <location>
        <begin position="129"/>
        <end position="183"/>
    </location>
</feature>
<feature type="signal peptide" evidence="2">
    <location>
        <begin position="1"/>
        <end position="30"/>
    </location>
</feature>
<feature type="domain" description="PepSY" evidence="3">
    <location>
        <begin position="34"/>
        <end position="88"/>
    </location>
</feature>
<dbReference type="Pfam" id="PF03413">
    <property type="entry name" value="PepSY"/>
    <property type="match status" value="2"/>
</dbReference>
<evidence type="ECO:0000256" key="1">
    <source>
        <dbReference type="SAM" id="MobiDB-lite"/>
    </source>
</evidence>